<dbReference type="EMBL" id="CP022383">
    <property type="protein sequence ID" value="ATA78244.1"/>
    <property type="molecule type" value="Genomic_DNA"/>
</dbReference>
<evidence type="ECO:0000313" key="2">
    <source>
        <dbReference type="Proteomes" id="UP000217334"/>
    </source>
</evidence>
<protein>
    <submittedName>
        <fullName evidence="1">Uncharacterized protein</fullName>
    </submittedName>
</protein>
<proteinExistence type="predicted"/>
<dbReference type="Proteomes" id="UP000217334">
    <property type="component" value="Chromosome"/>
</dbReference>
<dbReference type="RefSeq" id="WP_095897541.1">
    <property type="nucleotide sequence ID" value="NZ_CALGFZ010000082.1"/>
</dbReference>
<dbReference type="PROSITE" id="PS51257">
    <property type="entry name" value="PROKAR_LIPOPROTEIN"/>
    <property type="match status" value="1"/>
</dbReference>
<dbReference type="GeneID" id="78161210"/>
<organism evidence="1 2">
    <name type="scientific">Capnocytophaga sputigena</name>
    <dbReference type="NCBI Taxonomy" id="1019"/>
    <lineage>
        <taxon>Bacteria</taxon>
        <taxon>Pseudomonadati</taxon>
        <taxon>Bacteroidota</taxon>
        <taxon>Flavobacteriia</taxon>
        <taxon>Flavobacteriales</taxon>
        <taxon>Flavobacteriaceae</taxon>
        <taxon>Capnocytophaga</taxon>
    </lineage>
</organism>
<accession>A0A2A3N3A0</accession>
<dbReference type="AlphaFoldDB" id="A0A2A3N3A0"/>
<gene>
    <name evidence="1" type="ORF">CGC59_00520</name>
</gene>
<evidence type="ECO:0000313" key="1">
    <source>
        <dbReference type="EMBL" id="ATA78244.1"/>
    </source>
</evidence>
<sequence>MTAKYFYISFLLLFTACRQSSNIQNDTINHEQDSIKEIVVNNDSVLKKIPIKVFYRALVSNEQRIEIDTLSSLTIYKDYIIDKLSMDYYLINIDSIEQSDTKIYFTSSKESSYVDFEENQLIKWNTLTLEWYRNTVIEKDKKKMFIWNLQHDNSLYSMLIDSMDIKKSKYPIYQWKE</sequence>
<reference evidence="2" key="1">
    <citation type="submission" date="2017-06" db="EMBL/GenBank/DDBJ databases">
        <title>Capnocytophaga spp. assemblies.</title>
        <authorList>
            <person name="Gulvik C.A."/>
        </authorList>
    </citation>
    <scope>NUCLEOTIDE SEQUENCE [LARGE SCALE GENOMIC DNA]</scope>
    <source>
        <strain evidence="2">H4486</strain>
    </source>
</reference>
<name>A0A2A3N3A0_CAPSP</name>